<keyword evidence="3" id="KW-1185">Reference proteome</keyword>
<dbReference type="STRING" id="1095630.A0A2J6SFB5"/>
<dbReference type="OrthoDB" id="125546at2759"/>
<feature type="transmembrane region" description="Helical" evidence="1">
    <location>
        <begin position="74"/>
        <end position="95"/>
    </location>
</feature>
<dbReference type="Pfam" id="PF13367">
    <property type="entry name" value="PrsW-protease"/>
    <property type="match status" value="1"/>
</dbReference>
<keyword evidence="1" id="KW-0472">Membrane</keyword>
<evidence type="ECO:0000313" key="2">
    <source>
        <dbReference type="EMBL" id="PMD49446.1"/>
    </source>
</evidence>
<sequence length="340" mass="37030">MSQPPPNTSLSLSARLALYLGPPSVILLTSLASPKTGLLSPLAFLPTVSAYRAWSSSNTLNPSPRAPLEPLLWTYALAGTCGLLSVSVSLIQLGICKAVSSLLFFHDPAGLKDFWVEFARSGVEGLTAGEVLKRAEIAWGWKNCVVNAALTFLAAGLGEEVLKYVPIAYARRRSTAEERKGRKRAYLDYALAGALSFSLIENIGFLYAAVEKGGSWSGLALSVFERVIIAGTGHITMSVLTALRATRRDYFGDRLSWWEVVGPAALYHGAFDFVCFSASSWEGNVGWIHPTGLGVTSVMFGSCLGPVASAMWQTRREWKGLEDRDRVRKNEDDDGKRYKR</sequence>
<keyword evidence="1" id="KW-0812">Transmembrane</keyword>
<evidence type="ECO:0000313" key="3">
    <source>
        <dbReference type="Proteomes" id="UP000235371"/>
    </source>
</evidence>
<feature type="transmembrane region" description="Helical" evidence="1">
    <location>
        <begin position="12"/>
        <end position="31"/>
    </location>
</feature>
<dbReference type="RefSeq" id="XP_024726350.1">
    <property type="nucleotide sequence ID" value="XM_024882212.1"/>
</dbReference>
<accession>A0A2J6SFB5</accession>
<reference evidence="2 3" key="1">
    <citation type="submission" date="2016-04" db="EMBL/GenBank/DDBJ databases">
        <title>A degradative enzymes factory behind the ericoid mycorrhizal symbiosis.</title>
        <authorList>
            <consortium name="DOE Joint Genome Institute"/>
            <person name="Martino E."/>
            <person name="Morin E."/>
            <person name="Grelet G."/>
            <person name="Kuo A."/>
            <person name="Kohler A."/>
            <person name="Daghino S."/>
            <person name="Barry K."/>
            <person name="Choi C."/>
            <person name="Cichocki N."/>
            <person name="Clum A."/>
            <person name="Copeland A."/>
            <person name="Hainaut M."/>
            <person name="Haridas S."/>
            <person name="Labutti K."/>
            <person name="Lindquist E."/>
            <person name="Lipzen A."/>
            <person name="Khouja H.-R."/>
            <person name="Murat C."/>
            <person name="Ohm R."/>
            <person name="Olson A."/>
            <person name="Spatafora J."/>
            <person name="Veneault-Fourrey C."/>
            <person name="Henrissat B."/>
            <person name="Grigoriev I."/>
            <person name="Martin F."/>
            <person name="Perotto S."/>
        </authorList>
    </citation>
    <scope>NUCLEOTIDE SEQUENCE [LARGE SCALE GENOMIC DNA]</scope>
    <source>
        <strain evidence="2 3">E</strain>
    </source>
</reference>
<dbReference type="GeneID" id="36590289"/>
<evidence type="ECO:0008006" key="4">
    <source>
        <dbReference type="Google" id="ProtNLM"/>
    </source>
</evidence>
<name>A0A2J6SFB5_9HELO</name>
<dbReference type="Proteomes" id="UP000235371">
    <property type="component" value="Unassembled WGS sequence"/>
</dbReference>
<dbReference type="AlphaFoldDB" id="A0A2J6SFB5"/>
<organism evidence="2 3">
    <name type="scientific">Hyaloscypha bicolor E</name>
    <dbReference type="NCBI Taxonomy" id="1095630"/>
    <lineage>
        <taxon>Eukaryota</taxon>
        <taxon>Fungi</taxon>
        <taxon>Dikarya</taxon>
        <taxon>Ascomycota</taxon>
        <taxon>Pezizomycotina</taxon>
        <taxon>Leotiomycetes</taxon>
        <taxon>Helotiales</taxon>
        <taxon>Hyaloscyphaceae</taxon>
        <taxon>Hyaloscypha</taxon>
        <taxon>Hyaloscypha bicolor</taxon>
    </lineage>
</organism>
<evidence type="ECO:0000256" key="1">
    <source>
        <dbReference type="SAM" id="Phobius"/>
    </source>
</evidence>
<dbReference type="InParanoid" id="A0A2J6SFB5"/>
<gene>
    <name evidence="2" type="ORF">K444DRAFT_623006</name>
</gene>
<dbReference type="GO" id="GO:0008233">
    <property type="term" value="F:peptidase activity"/>
    <property type="evidence" value="ECO:0007669"/>
    <property type="project" value="InterPro"/>
</dbReference>
<feature type="transmembrane region" description="Helical" evidence="1">
    <location>
        <begin position="255"/>
        <end position="281"/>
    </location>
</feature>
<feature type="transmembrane region" description="Helical" evidence="1">
    <location>
        <begin position="216"/>
        <end position="243"/>
    </location>
</feature>
<proteinExistence type="predicted"/>
<dbReference type="EMBL" id="KZ613921">
    <property type="protein sequence ID" value="PMD49446.1"/>
    <property type="molecule type" value="Genomic_DNA"/>
</dbReference>
<feature type="transmembrane region" description="Helical" evidence="1">
    <location>
        <begin position="287"/>
        <end position="312"/>
    </location>
</feature>
<keyword evidence="1" id="KW-1133">Transmembrane helix</keyword>
<protein>
    <recommendedName>
        <fullName evidence="4">PrsW family intramembrane metalloprotease</fullName>
    </recommendedName>
</protein>
<dbReference type="InterPro" id="IPR026898">
    <property type="entry name" value="PrsW"/>
</dbReference>
<feature type="transmembrane region" description="Helical" evidence="1">
    <location>
        <begin position="189"/>
        <end position="210"/>
    </location>
</feature>